<accession>A0A2N9HNY9</accession>
<proteinExistence type="predicted"/>
<dbReference type="EMBL" id="OIVN01004179">
    <property type="protein sequence ID" value="SPD15887.1"/>
    <property type="molecule type" value="Genomic_DNA"/>
</dbReference>
<name>A0A2N9HNY9_FAGSY</name>
<gene>
    <name evidence="1" type="ORF">FSB_LOCUS43769</name>
</gene>
<protein>
    <submittedName>
        <fullName evidence="1">Uncharacterized protein</fullName>
    </submittedName>
</protein>
<reference evidence="1" key="1">
    <citation type="submission" date="2018-02" db="EMBL/GenBank/DDBJ databases">
        <authorList>
            <person name="Cohen D.B."/>
            <person name="Kent A.D."/>
        </authorList>
    </citation>
    <scope>NUCLEOTIDE SEQUENCE</scope>
</reference>
<sequence length="49" mass="5572">MCTSRSMSEYETALPIPSPFDHFRSLTTAFAQVEFCTTLKSCILHQVVF</sequence>
<evidence type="ECO:0000313" key="1">
    <source>
        <dbReference type="EMBL" id="SPD15887.1"/>
    </source>
</evidence>
<dbReference type="AlphaFoldDB" id="A0A2N9HNY9"/>
<organism evidence="1">
    <name type="scientific">Fagus sylvatica</name>
    <name type="common">Beechnut</name>
    <dbReference type="NCBI Taxonomy" id="28930"/>
    <lineage>
        <taxon>Eukaryota</taxon>
        <taxon>Viridiplantae</taxon>
        <taxon>Streptophyta</taxon>
        <taxon>Embryophyta</taxon>
        <taxon>Tracheophyta</taxon>
        <taxon>Spermatophyta</taxon>
        <taxon>Magnoliopsida</taxon>
        <taxon>eudicotyledons</taxon>
        <taxon>Gunneridae</taxon>
        <taxon>Pentapetalae</taxon>
        <taxon>rosids</taxon>
        <taxon>fabids</taxon>
        <taxon>Fagales</taxon>
        <taxon>Fagaceae</taxon>
        <taxon>Fagus</taxon>
    </lineage>
</organism>